<sequence>MENLQEDVLTLILSKLEDLSDLCSCAGVAKFFHRLHWPVLVLRRTHHDEERMARLVIGALSSRHMNGLQKLVIKSEQENIGVEKKDWLMLKKSQGSLRTLELNGCFNVPDLWGVIHGFPKLSILKLKNNAFRTPRSTLPISLPGLTTVSIIKSYYINDIQALVRACRASLETLRVECESHIETMDLSITDCPKLEELVIEGLPENKVIVEGCSKLEGLSFTWELELWEIDKLRNNHLYSILSACPMLQTLQLSGGEALKSPVVISCPTITSLNYARKDSRCPDFHDQLLLEPHVLRIECPSLQKLKISGDCCVVADFDVNIPEVTIAERWGYQNVKKVLCLSKSVLHLDISKLNMRAEDYARQSPGKSEIRLSVFYQLLQESLELRSIRMDLGDPHETAPIQKFLSSFFIAHPCLESVTTSTNYWEALQEIKRPDFYCEKKSEDHVVIHRA</sequence>
<dbReference type="InParanoid" id="D8TAZ2"/>
<dbReference type="Gene3D" id="3.80.10.10">
    <property type="entry name" value="Ribonuclease Inhibitor"/>
    <property type="match status" value="1"/>
</dbReference>
<organism evidence="2">
    <name type="scientific">Selaginella moellendorffii</name>
    <name type="common">Spikemoss</name>
    <dbReference type="NCBI Taxonomy" id="88036"/>
    <lineage>
        <taxon>Eukaryota</taxon>
        <taxon>Viridiplantae</taxon>
        <taxon>Streptophyta</taxon>
        <taxon>Embryophyta</taxon>
        <taxon>Tracheophyta</taxon>
        <taxon>Lycopodiopsida</taxon>
        <taxon>Selaginellales</taxon>
        <taxon>Selaginellaceae</taxon>
        <taxon>Selaginella</taxon>
    </lineage>
</organism>
<evidence type="ECO:0008006" key="3">
    <source>
        <dbReference type="Google" id="ProtNLM"/>
    </source>
</evidence>
<evidence type="ECO:0000313" key="2">
    <source>
        <dbReference type="Proteomes" id="UP000001514"/>
    </source>
</evidence>
<dbReference type="Gramene" id="EFJ06143">
    <property type="protein sequence ID" value="EFJ06143"/>
    <property type="gene ID" value="SELMODRAFT_430923"/>
</dbReference>
<dbReference type="SUPFAM" id="SSF52047">
    <property type="entry name" value="RNI-like"/>
    <property type="match status" value="1"/>
</dbReference>
<evidence type="ECO:0000313" key="1">
    <source>
        <dbReference type="EMBL" id="EFJ06143.1"/>
    </source>
</evidence>
<accession>D8TAZ2</accession>
<dbReference type="EMBL" id="GL377706">
    <property type="protein sequence ID" value="EFJ06143.1"/>
    <property type="molecule type" value="Genomic_DNA"/>
</dbReference>
<reference evidence="1 2" key="1">
    <citation type="journal article" date="2011" name="Science">
        <title>The Selaginella genome identifies genetic changes associated with the evolution of vascular plants.</title>
        <authorList>
            <person name="Banks J.A."/>
            <person name="Nishiyama T."/>
            <person name="Hasebe M."/>
            <person name="Bowman J.L."/>
            <person name="Gribskov M."/>
            <person name="dePamphilis C."/>
            <person name="Albert V.A."/>
            <person name="Aono N."/>
            <person name="Aoyama T."/>
            <person name="Ambrose B.A."/>
            <person name="Ashton N.W."/>
            <person name="Axtell M.J."/>
            <person name="Barker E."/>
            <person name="Barker M.S."/>
            <person name="Bennetzen J.L."/>
            <person name="Bonawitz N.D."/>
            <person name="Chapple C."/>
            <person name="Cheng C."/>
            <person name="Correa L.G."/>
            <person name="Dacre M."/>
            <person name="DeBarry J."/>
            <person name="Dreyer I."/>
            <person name="Elias M."/>
            <person name="Engstrom E.M."/>
            <person name="Estelle M."/>
            <person name="Feng L."/>
            <person name="Finet C."/>
            <person name="Floyd S.K."/>
            <person name="Frommer W.B."/>
            <person name="Fujita T."/>
            <person name="Gramzow L."/>
            <person name="Gutensohn M."/>
            <person name="Harholt J."/>
            <person name="Hattori M."/>
            <person name="Heyl A."/>
            <person name="Hirai T."/>
            <person name="Hiwatashi Y."/>
            <person name="Ishikawa M."/>
            <person name="Iwata M."/>
            <person name="Karol K.G."/>
            <person name="Koehler B."/>
            <person name="Kolukisaoglu U."/>
            <person name="Kubo M."/>
            <person name="Kurata T."/>
            <person name="Lalonde S."/>
            <person name="Li K."/>
            <person name="Li Y."/>
            <person name="Litt A."/>
            <person name="Lyons E."/>
            <person name="Manning G."/>
            <person name="Maruyama T."/>
            <person name="Michael T.P."/>
            <person name="Mikami K."/>
            <person name="Miyazaki S."/>
            <person name="Morinaga S."/>
            <person name="Murata T."/>
            <person name="Mueller-Roeber B."/>
            <person name="Nelson D.R."/>
            <person name="Obara M."/>
            <person name="Oguri Y."/>
            <person name="Olmstead R.G."/>
            <person name="Onodera N."/>
            <person name="Petersen B.L."/>
            <person name="Pils B."/>
            <person name="Prigge M."/>
            <person name="Rensing S.A."/>
            <person name="Riano-Pachon D.M."/>
            <person name="Roberts A.W."/>
            <person name="Sato Y."/>
            <person name="Scheller H.V."/>
            <person name="Schulz B."/>
            <person name="Schulz C."/>
            <person name="Shakirov E.V."/>
            <person name="Shibagaki N."/>
            <person name="Shinohara N."/>
            <person name="Shippen D.E."/>
            <person name="Soerensen I."/>
            <person name="Sotooka R."/>
            <person name="Sugimoto N."/>
            <person name="Sugita M."/>
            <person name="Sumikawa N."/>
            <person name="Tanurdzic M."/>
            <person name="Theissen G."/>
            <person name="Ulvskov P."/>
            <person name="Wakazuki S."/>
            <person name="Weng J.K."/>
            <person name="Willats W.W."/>
            <person name="Wipf D."/>
            <person name="Wolf P.G."/>
            <person name="Yang L."/>
            <person name="Zimmer A.D."/>
            <person name="Zhu Q."/>
            <person name="Mitros T."/>
            <person name="Hellsten U."/>
            <person name="Loque D."/>
            <person name="Otillar R."/>
            <person name="Salamov A."/>
            <person name="Schmutz J."/>
            <person name="Shapiro H."/>
            <person name="Lindquist E."/>
            <person name="Lucas S."/>
            <person name="Rokhsar D."/>
            <person name="Grigoriev I.V."/>
        </authorList>
    </citation>
    <scope>NUCLEOTIDE SEQUENCE [LARGE SCALE GENOMIC DNA]</scope>
</reference>
<dbReference type="HOGENOM" id="CLU_049103_0_0_1"/>
<keyword evidence="2" id="KW-1185">Reference proteome</keyword>
<dbReference type="AlphaFoldDB" id="D8TAZ2"/>
<protein>
    <recommendedName>
        <fullName evidence="3">FBD domain-containing protein</fullName>
    </recommendedName>
</protein>
<dbReference type="Proteomes" id="UP000001514">
    <property type="component" value="Unassembled WGS sequence"/>
</dbReference>
<proteinExistence type="predicted"/>
<dbReference type="KEGG" id="smo:SELMODRAFT_430923"/>
<name>D8TAZ2_SELML</name>
<gene>
    <name evidence="1" type="ORF">SELMODRAFT_430923</name>
</gene>
<dbReference type="InterPro" id="IPR032675">
    <property type="entry name" value="LRR_dom_sf"/>
</dbReference>